<dbReference type="Gene3D" id="3.40.50.450">
    <property type="match status" value="1"/>
</dbReference>
<accession>A0A1V9FCD3</accession>
<dbReference type="Pfam" id="PF12826">
    <property type="entry name" value="HHH_2"/>
    <property type="match status" value="1"/>
</dbReference>
<reference evidence="8" key="1">
    <citation type="submission" date="2016-04" db="EMBL/GenBank/DDBJ databases">
        <authorList>
            <person name="Chen L."/>
            <person name="Zhuang W."/>
            <person name="Wang G."/>
        </authorList>
    </citation>
    <scope>NUCLEOTIDE SEQUENCE [LARGE SCALE GENOMIC DNA]</scope>
    <source>
        <strain evidence="8">17621</strain>
    </source>
</reference>
<name>A0A1V9FCD3_9BACT</name>
<evidence type="ECO:0000256" key="1">
    <source>
        <dbReference type="ARBA" id="ARBA00006525"/>
    </source>
</evidence>
<evidence type="ECO:0000259" key="5">
    <source>
        <dbReference type="Pfam" id="PF12826"/>
    </source>
</evidence>
<dbReference type="InterPro" id="IPR003488">
    <property type="entry name" value="DprA"/>
</dbReference>
<dbReference type="InterPro" id="IPR041614">
    <property type="entry name" value="DprA_WH"/>
</dbReference>
<dbReference type="Pfam" id="PF17782">
    <property type="entry name" value="WHD_DprA"/>
    <property type="match status" value="1"/>
</dbReference>
<dbReference type="PANTHER" id="PTHR43022:SF1">
    <property type="entry name" value="PROTEIN SMF"/>
    <property type="match status" value="1"/>
</dbReference>
<evidence type="ECO:0000259" key="4">
    <source>
        <dbReference type="Pfam" id="PF02481"/>
    </source>
</evidence>
<organism evidence="7 8">
    <name type="scientific">Niastella yeongjuensis</name>
    <dbReference type="NCBI Taxonomy" id="354355"/>
    <lineage>
        <taxon>Bacteria</taxon>
        <taxon>Pseudomonadati</taxon>
        <taxon>Bacteroidota</taxon>
        <taxon>Chitinophagia</taxon>
        <taxon>Chitinophagales</taxon>
        <taxon>Chitinophagaceae</taxon>
        <taxon>Niastella</taxon>
    </lineage>
</organism>
<evidence type="ECO:0000259" key="6">
    <source>
        <dbReference type="Pfam" id="PF17782"/>
    </source>
</evidence>
<comment type="similarity">
    <text evidence="1">Belongs to the DprA/Smf family.</text>
</comment>
<dbReference type="InterPro" id="IPR036388">
    <property type="entry name" value="WH-like_DNA-bd_sf"/>
</dbReference>
<feature type="domain" description="DprA winged helix" evidence="6">
    <location>
        <begin position="309"/>
        <end position="362"/>
    </location>
</feature>
<keyword evidence="3" id="KW-0234">DNA repair</keyword>
<dbReference type="InterPro" id="IPR057666">
    <property type="entry name" value="DrpA_SLOG"/>
</dbReference>
<protein>
    <submittedName>
        <fullName evidence="7">DNA protecting protein DprA</fullName>
    </submittedName>
</protein>
<evidence type="ECO:0000313" key="7">
    <source>
        <dbReference type="EMBL" id="OQP55951.1"/>
    </source>
</evidence>
<dbReference type="InterPro" id="IPR010994">
    <property type="entry name" value="RuvA_2-like"/>
</dbReference>
<evidence type="ECO:0000313" key="8">
    <source>
        <dbReference type="Proteomes" id="UP000192610"/>
    </source>
</evidence>
<evidence type="ECO:0000256" key="3">
    <source>
        <dbReference type="ARBA" id="ARBA00023204"/>
    </source>
</evidence>
<dbReference type="PANTHER" id="PTHR43022">
    <property type="entry name" value="PROTEIN SMF"/>
    <property type="match status" value="1"/>
</dbReference>
<dbReference type="EMBL" id="LVXG01000002">
    <property type="protein sequence ID" value="OQP55951.1"/>
    <property type="molecule type" value="Genomic_DNA"/>
</dbReference>
<sequence length="367" mass="40337">MINDLLYQLALTQVPQIGCVHAKLLIEQFHTAEAIFKAGISQLEKTEGIGTVRAQHIKQFRDFAKLEKEIDFIEKYKIKPLFISQPDYPQRLLHCYDSPTMLFYRGNANLNTSRIVAVIGTRMNSAYGKHLTENLVEALARYNVLVISGLAFGIDAIAHKAALQHATPTVGVLAHGLDSLYPTEHTNLAKEMVQQGGGLITEFFSDVTAEKHHFPIRNRVVAGMCDAVVVVETGVKGGSMITAELANGYNRDVFAYPGRVADAKSAGCNALIKNNKAILLTNAQELAESLGWNEPTHKNPPPQKELFVNLNADEQTLVGILSEKKPVHIDELNLRCGLSTSSLVTAVLNLQMQNIVQALPGNMYQLV</sequence>
<proteinExistence type="inferred from homology"/>
<keyword evidence="2" id="KW-0227">DNA damage</keyword>
<dbReference type="Pfam" id="PF02481">
    <property type="entry name" value="DNA_processg_A"/>
    <property type="match status" value="1"/>
</dbReference>
<dbReference type="SUPFAM" id="SSF47781">
    <property type="entry name" value="RuvA domain 2-like"/>
    <property type="match status" value="1"/>
</dbReference>
<keyword evidence="8" id="KW-1185">Reference proteome</keyword>
<dbReference type="InterPro" id="IPR041663">
    <property type="entry name" value="DisA/LigA_HHH"/>
</dbReference>
<dbReference type="RefSeq" id="WP_081197158.1">
    <property type="nucleotide sequence ID" value="NZ_FOCZ01000010.1"/>
</dbReference>
<dbReference type="GO" id="GO:0009294">
    <property type="term" value="P:DNA-mediated transformation"/>
    <property type="evidence" value="ECO:0007669"/>
    <property type="project" value="InterPro"/>
</dbReference>
<dbReference type="AlphaFoldDB" id="A0A1V9FCD3"/>
<dbReference type="SUPFAM" id="SSF102405">
    <property type="entry name" value="MCP/YpsA-like"/>
    <property type="match status" value="1"/>
</dbReference>
<dbReference type="NCBIfam" id="TIGR00732">
    <property type="entry name" value="dprA"/>
    <property type="match status" value="1"/>
</dbReference>
<dbReference type="OrthoDB" id="9785707at2"/>
<dbReference type="Gene3D" id="1.10.10.10">
    <property type="entry name" value="Winged helix-like DNA-binding domain superfamily/Winged helix DNA-binding domain"/>
    <property type="match status" value="1"/>
</dbReference>
<dbReference type="Proteomes" id="UP000192610">
    <property type="component" value="Unassembled WGS sequence"/>
</dbReference>
<feature type="domain" description="DisA/LigA helix-hairpin-helix motif" evidence="5">
    <location>
        <begin position="14"/>
        <end position="60"/>
    </location>
</feature>
<feature type="domain" description="Smf/DprA SLOG" evidence="4">
    <location>
        <begin position="81"/>
        <end position="290"/>
    </location>
</feature>
<gene>
    <name evidence="7" type="ORF">A4H97_20405</name>
</gene>
<dbReference type="GO" id="GO:0006281">
    <property type="term" value="P:DNA repair"/>
    <property type="evidence" value="ECO:0007669"/>
    <property type="project" value="UniProtKB-KW"/>
</dbReference>
<dbReference type="STRING" id="354355.SAMN05660816_04993"/>
<comment type="caution">
    <text evidence="7">The sequence shown here is derived from an EMBL/GenBank/DDBJ whole genome shotgun (WGS) entry which is preliminary data.</text>
</comment>
<evidence type="ECO:0000256" key="2">
    <source>
        <dbReference type="ARBA" id="ARBA00022763"/>
    </source>
</evidence>